<evidence type="ECO:0000256" key="1">
    <source>
        <dbReference type="SAM" id="MobiDB-lite"/>
    </source>
</evidence>
<protein>
    <recommendedName>
        <fullName evidence="3">Neprosin PEP catalytic domain-containing protein</fullName>
    </recommendedName>
</protein>
<dbReference type="PANTHER" id="PTHR31589">
    <property type="entry name" value="PROTEIN, PUTATIVE (DUF239)-RELATED-RELATED"/>
    <property type="match status" value="1"/>
</dbReference>
<proteinExistence type="predicted"/>
<dbReference type="InterPro" id="IPR025521">
    <property type="entry name" value="Neprosin_propep"/>
</dbReference>
<accession>A0A6G1C8B8</accession>
<gene>
    <name evidence="4" type="ORF">E2562_027255</name>
</gene>
<comment type="caution">
    <text evidence="4">The sequence shown here is derived from an EMBL/GenBank/DDBJ whole genome shotgun (WGS) entry which is preliminary data.</text>
</comment>
<keyword evidence="5" id="KW-1185">Reference proteome</keyword>
<dbReference type="PROSITE" id="PS52045">
    <property type="entry name" value="NEPROSIN_PEP_CD"/>
    <property type="match status" value="1"/>
</dbReference>
<dbReference type="InterPro" id="IPR053168">
    <property type="entry name" value="Glutamic_endopeptidase"/>
</dbReference>
<keyword evidence="2" id="KW-0812">Transmembrane</keyword>
<feature type="region of interest" description="Disordered" evidence="1">
    <location>
        <begin position="393"/>
        <end position="416"/>
    </location>
</feature>
<dbReference type="Pfam" id="PF03080">
    <property type="entry name" value="Neprosin"/>
    <property type="match status" value="1"/>
</dbReference>
<dbReference type="AlphaFoldDB" id="A0A6G1C8B8"/>
<name>A0A6G1C8B8_9ORYZ</name>
<evidence type="ECO:0000259" key="3">
    <source>
        <dbReference type="PROSITE" id="PS52045"/>
    </source>
</evidence>
<dbReference type="EMBL" id="SPHZ02000010">
    <property type="protein sequence ID" value="KAF0896728.1"/>
    <property type="molecule type" value="Genomic_DNA"/>
</dbReference>
<sequence length="436" mass="48769">MGLKGRADLHMEEISRRRKGISGGLSLMIGISALLLLAKGVEMVPVIKSIKSEDGDIIDCVDIYKQPAFDHPLLKNHRIKMQPTGSFSSTSRTNNATNGTEVHQVWHKSGKCPNGTIPIRRSSQHAIYLHSSATDEQPNRSCSVIHHAGIQADGHVLGARADINIWRLRRVMKDEWSLNSVKIISSMDSFIQYGWMASPFIYGDDSKTRLFIRSVDRRSGRDCFNLMCPGFIQVSSHLALGATLTPLSKYMGVQYDISFQIHKDSKTGSWWALYNGAALGYWPPESLPASFHGLSAWWGGEVCDKRVDGAGNQTSTMMGNGRYILGGRGTCVYVSGMEVMDTTRRRRWMAPPAHCVRQSSVYYVVSTYKKYNASDGMLSAYYGGPGMRRPVFYDRRPVPHSRMGHSRSPSPREDPYKITSSLSFSLLRDSRFLQDI</sequence>
<feature type="domain" description="Neprosin PEP catalytic" evidence="3">
    <location>
        <begin position="135"/>
        <end position="390"/>
    </location>
</feature>
<dbReference type="Proteomes" id="UP000479710">
    <property type="component" value="Unassembled WGS sequence"/>
</dbReference>
<dbReference type="PANTHER" id="PTHR31589:SF223">
    <property type="entry name" value="PROTEIN, PUTATIVE (DUF239)-RELATED"/>
    <property type="match status" value="1"/>
</dbReference>
<dbReference type="OrthoDB" id="684442at2759"/>
<dbReference type="InterPro" id="IPR004314">
    <property type="entry name" value="Neprosin"/>
</dbReference>
<dbReference type="Pfam" id="PF14365">
    <property type="entry name" value="Neprosin_AP"/>
    <property type="match status" value="1"/>
</dbReference>
<feature type="transmembrane region" description="Helical" evidence="2">
    <location>
        <begin position="21"/>
        <end position="41"/>
    </location>
</feature>
<keyword evidence="2" id="KW-0472">Membrane</keyword>
<keyword evidence="2" id="KW-1133">Transmembrane helix</keyword>
<evidence type="ECO:0000256" key="2">
    <source>
        <dbReference type="SAM" id="Phobius"/>
    </source>
</evidence>
<reference evidence="4 5" key="1">
    <citation type="submission" date="2019-11" db="EMBL/GenBank/DDBJ databases">
        <title>Whole genome sequence of Oryza granulata.</title>
        <authorList>
            <person name="Li W."/>
        </authorList>
    </citation>
    <scope>NUCLEOTIDE SEQUENCE [LARGE SCALE GENOMIC DNA]</scope>
    <source>
        <strain evidence="5">cv. Menghai</strain>
        <tissue evidence="4">Leaf</tissue>
    </source>
</reference>
<evidence type="ECO:0000313" key="4">
    <source>
        <dbReference type="EMBL" id="KAF0896728.1"/>
    </source>
</evidence>
<organism evidence="4 5">
    <name type="scientific">Oryza meyeriana var. granulata</name>
    <dbReference type="NCBI Taxonomy" id="110450"/>
    <lineage>
        <taxon>Eukaryota</taxon>
        <taxon>Viridiplantae</taxon>
        <taxon>Streptophyta</taxon>
        <taxon>Embryophyta</taxon>
        <taxon>Tracheophyta</taxon>
        <taxon>Spermatophyta</taxon>
        <taxon>Magnoliopsida</taxon>
        <taxon>Liliopsida</taxon>
        <taxon>Poales</taxon>
        <taxon>Poaceae</taxon>
        <taxon>BOP clade</taxon>
        <taxon>Oryzoideae</taxon>
        <taxon>Oryzeae</taxon>
        <taxon>Oryzinae</taxon>
        <taxon>Oryza</taxon>
        <taxon>Oryza meyeriana</taxon>
    </lineage>
</organism>
<dbReference type="Gene3D" id="3.90.1320.10">
    <property type="entry name" value="Outer-capsid protein sigma 3, large lobe"/>
    <property type="match status" value="1"/>
</dbReference>
<evidence type="ECO:0000313" key="5">
    <source>
        <dbReference type="Proteomes" id="UP000479710"/>
    </source>
</evidence>